<evidence type="ECO:0000313" key="3">
    <source>
        <dbReference type="EMBL" id="MFC0250137.1"/>
    </source>
</evidence>
<dbReference type="Proteomes" id="UP001589766">
    <property type="component" value="Unassembled WGS sequence"/>
</dbReference>
<dbReference type="RefSeq" id="WP_378043579.1">
    <property type="nucleotide sequence ID" value="NZ_JBHLWH010000047.1"/>
</dbReference>
<protein>
    <submittedName>
        <fullName evidence="3">DUF1801 domain-containing protein</fullName>
    </submittedName>
</protein>
<evidence type="ECO:0000259" key="2">
    <source>
        <dbReference type="Pfam" id="PF08818"/>
    </source>
</evidence>
<dbReference type="InterPro" id="IPR014922">
    <property type="entry name" value="YdhG-like"/>
</dbReference>
<comment type="caution">
    <text evidence="3">The sequence shown here is derived from an EMBL/GenBank/DDBJ whole genome shotgun (WGS) entry which is preliminary data.</text>
</comment>
<name>A0ABV6F9D3_9MICC</name>
<reference evidence="3 4" key="1">
    <citation type="submission" date="2024-09" db="EMBL/GenBank/DDBJ databases">
        <authorList>
            <person name="Sun Q."/>
            <person name="Mori K."/>
        </authorList>
    </citation>
    <scope>NUCLEOTIDE SEQUENCE [LARGE SCALE GENOMIC DNA]</scope>
    <source>
        <strain evidence="3 4">CCM 7609</strain>
    </source>
</reference>
<proteinExistence type="predicted"/>
<feature type="region of interest" description="Disordered" evidence="1">
    <location>
        <begin position="1"/>
        <end position="20"/>
    </location>
</feature>
<sequence>MASKQPAMSPSALPVTDVLDRATGPRRAEAEELLALHADVCGEQPVVWAGRIIGFGEYRYLYESGHGGRAPLLAFAPGPTKHTVYLVNDFSERWPELMTSLGKHRASKACLYLTRLTGVDRDALRTLLERSLAETLSSDALTTRRR</sequence>
<gene>
    <name evidence="3" type="ORF">ACFFIO_16635</name>
</gene>
<keyword evidence="4" id="KW-1185">Reference proteome</keyword>
<evidence type="ECO:0000256" key="1">
    <source>
        <dbReference type="SAM" id="MobiDB-lite"/>
    </source>
</evidence>
<accession>A0ABV6F9D3</accession>
<evidence type="ECO:0000313" key="4">
    <source>
        <dbReference type="Proteomes" id="UP001589766"/>
    </source>
</evidence>
<organism evidence="3 4">
    <name type="scientific">Citricoccus parietis</name>
    <dbReference type="NCBI Taxonomy" id="592307"/>
    <lineage>
        <taxon>Bacteria</taxon>
        <taxon>Bacillati</taxon>
        <taxon>Actinomycetota</taxon>
        <taxon>Actinomycetes</taxon>
        <taxon>Micrococcales</taxon>
        <taxon>Micrococcaceae</taxon>
        <taxon>Citricoccus</taxon>
    </lineage>
</organism>
<feature type="domain" description="YdhG-like" evidence="2">
    <location>
        <begin position="26"/>
        <end position="130"/>
    </location>
</feature>
<dbReference type="EMBL" id="JBHLWH010000047">
    <property type="protein sequence ID" value="MFC0250137.1"/>
    <property type="molecule type" value="Genomic_DNA"/>
</dbReference>
<dbReference type="Pfam" id="PF08818">
    <property type="entry name" value="DUF1801"/>
    <property type="match status" value="1"/>
</dbReference>